<proteinExistence type="predicted"/>
<evidence type="ECO:0000313" key="1">
    <source>
        <dbReference type="EMBL" id="MBE1208409.1"/>
    </source>
</evidence>
<keyword evidence="2" id="KW-1185">Reference proteome</keyword>
<dbReference type="RefSeq" id="WP_192569019.1">
    <property type="nucleotide sequence ID" value="NZ_JACZEP010000021.1"/>
</dbReference>
<sequence>MAEGAGKIGKPQRPAAACTPKSARPSIVFHFLQWLVSKSHYTRRIDGVRVLASEMANVDRVETALDLIREHDPIRYSCLIRDLEQIWVWAIPGSVGRFRHLGWTCDLDKQFVETTAPDLIASVIVHEATHARLFRMGFGYEEAIRERVEQICLRRELAFATKVPNGIDNHGAEAILQSLPDLSNEGFVQRRSEDYRAVFLRNGLPRWLVSFVIVTGNWIHRRRQKKPAGTR</sequence>
<dbReference type="Proteomes" id="UP000598227">
    <property type="component" value="Unassembled WGS sequence"/>
</dbReference>
<comment type="caution">
    <text evidence="1">The sequence shown here is derived from an EMBL/GenBank/DDBJ whole genome shotgun (WGS) entry which is preliminary data.</text>
</comment>
<organism evidence="1 2">
    <name type="scientific">Aminobacter carboxidus</name>
    <dbReference type="NCBI Taxonomy" id="376165"/>
    <lineage>
        <taxon>Bacteria</taxon>
        <taxon>Pseudomonadati</taxon>
        <taxon>Pseudomonadota</taxon>
        <taxon>Alphaproteobacteria</taxon>
        <taxon>Hyphomicrobiales</taxon>
        <taxon>Phyllobacteriaceae</taxon>
        <taxon>Aminobacter</taxon>
    </lineage>
</organism>
<evidence type="ECO:0000313" key="2">
    <source>
        <dbReference type="Proteomes" id="UP000598227"/>
    </source>
</evidence>
<accession>A0ABR9GXJ8</accession>
<name>A0ABR9GXJ8_9HYPH</name>
<protein>
    <submittedName>
        <fullName evidence="1">Uncharacterized protein</fullName>
    </submittedName>
</protein>
<reference evidence="1 2" key="1">
    <citation type="submission" date="2020-09" db="EMBL/GenBank/DDBJ databases">
        <title>Draft Genome Sequence of Aminobacter carboxidus type strain DSM 1086, a soil Gram-negative carboxydobacterium.</title>
        <authorList>
            <person name="Turrini P."/>
            <person name="Tescari M."/>
            <person name="Artuso I."/>
            <person name="Lugli G.A."/>
            <person name="Frangipani E."/>
            <person name="Ventura M."/>
            <person name="Visca P."/>
        </authorList>
    </citation>
    <scope>NUCLEOTIDE SEQUENCE [LARGE SCALE GENOMIC DNA]</scope>
    <source>
        <strain evidence="1 2">DSM 1086</strain>
    </source>
</reference>
<gene>
    <name evidence="1" type="ORF">IHE39_29385</name>
</gene>
<dbReference type="EMBL" id="JACZEP010000021">
    <property type="protein sequence ID" value="MBE1208409.1"/>
    <property type="molecule type" value="Genomic_DNA"/>
</dbReference>